<dbReference type="PANTHER" id="PTHR43822:SF2">
    <property type="entry name" value="HOMOACONITASE, MITOCHONDRIAL"/>
    <property type="match status" value="1"/>
</dbReference>
<feature type="domain" description="Aconitase/3-isopropylmalate dehydratase large subunit alpha/beta/alpha" evidence="7">
    <location>
        <begin position="27"/>
        <end position="284"/>
    </location>
</feature>
<proteinExistence type="predicted"/>
<keyword evidence="5" id="KW-0411">Iron-sulfur</keyword>
<evidence type="ECO:0000259" key="7">
    <source>
        <dbReference type="Pfam" id="PF00330"/>
    </source>
</evidence>
<dbReference type="NCBIfam" id="TIGR01343">
    <property type="entry name" value="hacA_fam"/>
    <property type="match status" value="1"/>
</dbReference>
<dbReference type="Proteomes" id="UP001162800">
    <property type="component" value="Chromosome"/>
</dbReference>
<dbReference type="InterPro" id="IPR050067">
    <property type="entry name" value="IPM_dehydratase_rel_enz"/>
</dbReference>
<keyword evidence="4" id="KW-0408">Iron</keyword>
<dbReference type="InterPro" id="IPR006251">
    <property type="entry name" value="Homoacnase/IPMdehydase_lsu"/>
</dbReference>
<dbReference type="EMBL" id="CP106881">
    <property type="protein sequence ID" value="UYG50780.1"/>
    <property type="molecule type" value="Genomic_DNA"/>
</dbReference>
<keyword evidence="3" id="KW-0479">Metal-binding</keyword>
<keyword evidence="2" id="KW-0004">4Fe-4S</keyword>
<evidence type="ECO:0000313" key="9">
    <source>
        <dbReference type="Proteomes" id="UP001162800"/>
    </source>
</evidence>
<protein>
    <submittedName>
        <fullName evidence="8">3-isopropylmalate dehydratase large subunit</fullName>
    </submittedName>
</protein>
<evidence type="ECO:0000256" key="4">
    <source>
        <dbReference type="ARBA" id="ARBA00023004"/>
    </source>
</evidence>
<dbReference type="PANTHER" id="PTHR43822">
    <property type="entry name" value="HOMOACONITASE, MITOCHONDRIAL-RELATED"/>
    <property type="match status" value="1"/>
</dbReference>
<dbReference type="InterPro" id="IPR001030">
    <property type="entry name" value="Acoase/IPM_deHydtase_lsu_aba"/>
</dbReference>
<keyword evidence="6" id="KW-0456">Lyase</keyword>
<dbReference type="SUPFAM" id="SSF53732">
    <property type="entry name" value="Aconitase iron-sulfur domain"/>
    <property type="match status" value="1"/>
</dbReference>
<evidence type="ECO:0000256" key="1">
    <source>
        <dbReference type="ARBA" id="ARBA00011271"/>
    </source>
</evidence>
<sequence length="426" mass="45211">MTTPQTLAQKLVARACGRDQVAPEELVTCRVDLAMMHDSGGPRRLKPHLDALGVKVWDPSRIVVVTDHYVPAADADSAQIVRIARDWVREQGIANFYDEQGICHVVTPQHGHIRPGMFAVGGDSHSCTGGAFGAYMFGIGATEMLGVAVTGEIWLRVPHTIAMEWTGRLAPGVCAKDMMLHMCTRFGMDGGQYEAVEYCGEAVRALSMNERMTLCNMTAELGGQAGLIAPDETTRDWLVSCGVPAQELQDLAQWQTDAQAPLLAHHRFDAAALAPQVSAPGSPALGEDARNCGEEKVDIAYIGACTGAKLEDLRMAAEVLKGQRIARGVDLMVAPASARDQQAAQAEGTLQILLDAGARLLPTSCGACAGYGANTFAENTTAISTTARNFKGRMGAASSRVFLGSPYTVAASAVAGRITDPREMLA</sequence>
<keyword evidence="9" id="KW-1185">Reference proteome</keyword>
<dbReference type="NCBIfam" id="NF001614">
    <property type="entry name" value="PRK00402.1"/>
    <property type="match status" value="1"/>
</dbReference>
<name>A0ABY6G6X2_9BURK</name>
<gene>
    <name evidence="8" type="ORF">M9799_11830</name>
</gene>
<dbReference type="InterPro" id="IPR015931">
    <property type="entry name" value="Acnase/IPM_dHydase_lsu_aba_1/3"/>
</dbReference>
<dbReference type="PRINTS" id="PR00415">
    <property type="entry name" value="ACONITASE"/>
</dbReference>
<evidence type="ECO:0000256" key="6">
    <source>
        <dbReference type="ARBA" id="ARBA00023239"/>
    </source>
</evidence>
<dbReference type="Pfam" id="PF00330">
    <property type="entry name" value="Aconitase"/>
    <property type="match status" value="2"/>
</dbReference>
<reference evidence="8" key="1">
    <citation type="submission" date="2022-09" db="EMBL/GenBank/DDBJ databases">
        <title>The complete genome of Acidovorax sp. 5MLIR.</title>
        <authorList>
            <person name="Liu L."/>
            <person name="Yue J."/>
            <person name="Yang F."/>
            <person name="Yuan J."/>
            <person name="Li L."/>
        </authorList>
    </citation>
    <scope>NUCLEOTIDE SEQUENCE</scope>
    <source>
        <strain evidence="8">5MLIR</strain>
    </source>
</reference>
<dbReference type="RefSeq" id="WP_231041877.1">
    <property type="nucleotide sequence ID" value="NZ_CP106881.1"/>
</dbReference>
<accession>A0ABY6G6X2</accession>
<dbReference type="Gene3D" id="3.30.499.10">
    <property type="entry name" value="Aconitase, domain 3"/>
    <property type="match status" value="2"/>
</dbReference>
<evidence type="ECO:0000313" key="8">
    <source>
        <dbReference type="EMBL" id="UYG50780.1"/>
    </source>
</evidence>
<dbReference type="InterPro" id="IPR036008">
    <property type="entry name" value="Aconitase_4Fe-4S_dom"/>
</dbReference>
<organism evidence="8 9">
    <name type="scientific">Comamonas endophytica</name>
    <dbReference type="NCBI Taxonomy" id="2949090"/>
    <lineage>
        <taxon>Bacteria</taxon>
        <taxon>Pseudomonadati</taxon>
        <taxon>Pseudomonadota</taxon>
        <taxon>Betaproteobacteria</taxon>
        <taxon>Burkholderiales</taxon>
        <taxon>Comamonadaceae</taxon>
        <taxon>Comamonas</taxon>
    </lineage>
</organism>
<evidence type="ECO:0000256" key="2">
    <source>
        <dbReference type="ARBA" id="ARBA00022485"/>
    </source>
</evidence>
<evidence type="ECO:0000256" key="5">
    <source>
        <dbReference type="ARBA" id="ARBA00023014"/>
    </source>
</evidence>
<feature type="domain" description="Aconitase/3-isopropylmalate dehydratase large subunit alpha/beta/alpha" evidence="7">
    <location>
        <begin position="292"/>
        <end position="416"/>
    </location>
</feature>
<comment type="subunit">
    <text evidence="1">Heterodimer of LeuC and LeuD.</text>
</comment>
<evidence type="ECO:0000256" key="3">
    <source>
        <dbReference type="ARBA" id="ARBA00022723"/>
    </source>
</evidence>